<dbReference type="RefSeq" id="WP_189985977.1">
    <property type="nucleotide sequence ID" value="NZ_BNBF01000031.1"/>
</dbReference>
<dbReference type="EMBL" id="BNBF01000031">
    <property type="protein sequence ID" value="GHG72635.1"/>
    <property type="molecule type" value="Genomic_DNA"/>
</dbReference>
<evidence type="ECO:0000256" key="3">
    <source>
        <dbReference type="ARBA" id="ARBA00022679"/>
    </source>
</evidence>
<sequence>MPLISIVTPVHHGGEKYLSETYNSLCDQVLPQGWDWEWVVQEDGQTGFLDSILPRDDRISAGTSRKGGAAMARSMAMARVRGDLIRALDADDLLPPGALERAITTLTQHRDIAWCVSACLDLLPDGTLRPGPHDPPAGPLANDVMLVGYQTQRFPVVGTTMTAYTDLVLAMGGWPAVPASEDVALLLLCEAVSQGWMIEEPGAIYRKHSAQSTAQAAHWDPVERSALDDVLLPRLEGLRALGWRWSPMQGLAAPGRTS</sequence>
<comment type="similarity">
    <text evidence="1">Belongs to the glycosyltransferase 2 family.</text>
</comment>
<dbReference type="PANTHER" id="PTHR43685:SF5">
    <property type="entry name" value="GLYCOSYLTRANSFERASE EPSE-RELATED"/>
    <property type="match status" value="1"/>
</dbReference>
<evidence type="ECO:0000256" key="2">
    <source>
        <dbReference type="ARBA" id="ARBA00022676"/>
    </source>
</evidence>
<accession>A0A919F2Q5</accession>
<proteinExistence type="inferred from homology"/>
<feature type="domain" description="Glycosyltransferase 2-like" evidence="4">
    <location>
        <begin position="5"/>
        <end position="115"/>
    </location>
</feature>
<keyword evidence="3 5" id="KW-0808">Transferase</keyword>
<name>A0A919F2Q5_9ACTN</name>
<evidence type="ECO:0000256" key="1">
    <source>
        <dbReference type="ARBA" id="ARBA00006739"/>
    </source>
</evidence>
<dbReference type="Gene3D" id="3.90.550.10">
    <property type="entry name" value="Spore Coat Polysaccharide Biosynthesis Protein SpsA, Chain A"/>
    <property type="match status" value="1"/>
</dbReference>
<dbReference type="AlphaFoldDB" id="A0A919F2Q5"/>
<reference evidence="6" key="1">
    <citation type="journal article" date="2019" name="Int. J. Syst. Evol. Microbiol.">
        <title>The Global Catalogue of Microorganisms (GCM) 10K type strain sequencing project: providing services to taxonomists for standard genome sequencing and annotation.</title>
        <authorList>
            <consortium name="The Broad Institute Genomics Platform"/>
            <consortium name="The Broad Institute Genome Sequencing Center for Infectious Disease"/>
            <person name="Wu L."/>
            <person name="Ma J."/>
        </authorList>
    </citation>
    <scope>NUCLEOTIDE SEQUENCE [LARGE SCALE GENOMIC DNA]</scope>
    <source>
        <strain evidence="6">JCM 4253</strain>
    </source>
</reference>
<protein>
    <submittedName>
        <fullName evidence="5">Glycosyl transferase</fullName>
    </submittedName>
</protein>
<evidence type="ECO:0000313" key="6">
    <source>
        <dbReference type="Proteomes" id="UP000619355"/>
    </source>
</evidence>
<dbReference type="InterPro" id="IPR050834">
    <property type="entry name" value="Glycosyltransf_2"/>
</dbReference>
<evidence type="ECO:0000259" key="4">
    <source>
        <dbReference type="Pfam" id="PF00535"/>
    </source>
</evidence>
<organism evidence="5 6">
    <name type="scientific">Streptomyces capoamus</name>
    <dbReference type="NCBI Taxonomy" id="68183"/>
    <lineage>
        <taxon>Bacteria</taxon>
        <taxon>Bacillati</taxon>
        <taxon>Actinomycetota</taxon>
        <taxon>Actinomycetes</taxon>
        <taxon>Kitasatosporales</taxon>
        <taxon>Streptomycetaceae</taxon>
        <taxon>Streptomyces</taxon>
    </lineage>
</organism>
<dbReference type="Proteomes" id="UP000619355">
    <property type="component" value="Unassembled WGS sequence"/>
</dbReference>
<gene>
    <name evidence="5" type="ORF">GCM10018980_68570</name>
</gene>
<keyword evidence="6" id="KW-1185">Reference proteome</keyword>
<dbReference type="InterPro" id="IPR029044">
    <property type="entry name" value="Nucleotide-diphossugar_trans"/>
</dbReference>
<dbReference type="InterPro" id="IPR001173">
    <property type="entry name" value="Glyco_trans_2-like"/>
</dbReference>
<dbReference type="PANTHER" id="PTHR43685">
    <property type="entry name" value="GLYCOSYLTRANSFERASE"/>
    <property type="match status" value="1"/>
</dbReference>
<dbReference type="SUPFAM" id="SSF53448">
    <property type="entry name" value="Nucleotide-diphospho-sugar transferases"/>
    <property type="match status" value="1"/>
</dbReference>
<dbReference type="Pfam" id="PF00535">
    <property type="entry name" value="Glycos_transf_2"/>
    <property type="match status" value="1"/>
</dbReference>
<comment type="caution">
    <text evidence="5">The sequence shown here is derived from an EMBL/GenBank/DDBJ whole genome shotgun (WGS) entry which is preliminary data.</text>
</comment>
<keyword evidence="2" id="KW-0328">Glycosyltransferase</keyword>
<evidence type="ECO:0000313" key="5">
    <source>
        <dbReference type="EMBL" id="GHG72635.1"/>
    </source>
</evidence>
<dbReference type="GO" id="GO:0016757">
    <property type="term" value="F:glycosyltransferase activity"/>
    <property type="evidence" value="ECO:0007669"/>
    <property type="project" value="UniProtKB-KW"/>
</dbReference>